<accession>A0ABU7REV3</accession>
<reference evidence="2 3" key="1">
    <citation type="submission" date="2024-01" db="EMBL/GenBank/DDBJ databases">
        <title>Niabella digestum sp. nov., isolated from waste digestion system.</title>
        <authorList>
            <person name="Zhang L."/>
        </authorList>
    </citation>
    <scope>NUCLEOTIDE SEQUENCE [LARGE SCALE GENOMIC DNA]</scope>
    <source>
        <strain evidence="2 3">A18</strain>
    </source>
</reference>
<protein>
    <submittedName>
        <fullName evidence="2">Uncharacterized protein</fullName>
    </submittedName>
</protein>
<proteinExistence type="predicted"/>
<name>A0ABU7REV3_9BACT</name>
<gene>
    <name evidence="2" type="ORF">V2H41_04425</name>
</gene>
<organism evidence="2 3">
    <name type="scientific">Niabella digestorum</name>
    <dbReference type="NCBI Taxonomy" id="3117701"/>
    <lineage>
        <taxon>Bacteria</taxon>
        <taxon>Pseudomonadati</taxon>
        <taxon>Bacteroidota</taxon>
        <taxon>Chitinophagia</taxon>
        <taxon>Chitinophagales</taxon>
        <taxon>Chitinophagaceae</taxon>
        <taxon>Niabella</taxon>
    </lineage>
</organism>
<evidence type="ECO:0000313" key="3">
    <source>
        <dbReference type="Proteomes" id="UP001357452"/>
    </source>
</evidence>
<evidence type="ECO:0000313" key="2">
    <source>
        <dbReference type="EMBL" id="MEE6186513.1"/>
    </source>
</evidence>
<keyword evidence="3" id="KW-1185">Reference proteome</keyword>
<evidence type="ECO:0000256" key="1">
    <source>
        <dbReference type="SAM" id="MobiDB-lite"/>
    </source>
</evidence>
<sequence length="663" mass="74754">MSGTQTEQTYQINEKKQMLVFVRYMPAGIVGADTMLGGVTSKVDSVASAVENAASSIPGVNLFFKEEEEPGKKVDKEYNYFQDYSEWDKYIKKMKEELANKLNTDNEVVLFEFDADDAEGRKKEGKKLCNEIKSKISAWKDYTACFHFVGLGQGGNVANECIKELCKEADFKKKWWVQSVIYIATPLYKQSHVFDREAALRGKGKIYSFGNAYDLTHYAISYFEPNDKLLKVIAECNSNLLSVFTGKIKTQLVATLGRLLSIDGFGTGHDNKGNIDKLKQCKDDIKSLISECIEAVKTVVNAFPGLVKPPDLPKFGEMLNGMDQIPSKSVQRLEAFIDELKNVREGTSLDTSRINIAKLFNFLCPLVDHLTSMLSLFRFDSETTAQLFDKIVERTGVKKILQPADVQIKTLPVDSYIEKVIERAKEIERKQKESQQSQSPDAIASSAEKIFYDQASVMISTCKDNIAAATKEGDLDLNNKNVTPEIRQKVADVITAMLLPMMPSKKKFYATLLQYIPLGGAQSFLDKISADAAFNPLKSLMGRIKGNFDFDEGTEEEPGLKKSLSRFNEELNRVKGYLNKNNYPIHKDANSLYFIYNGHNIMLKKPYGEILYTIDKETGYLDYMESIGYTNFYNLEKNEYQGSATQKDDVQPVQQLEEKETAA</sequence>
<dbReference type="Proteomes" id="UP001357452">
    <property type="component" value="Unassembled WGS sequence"/>
</dbReference>
<feature type="compositionally biased region" description="Basic and acidic residues" evidence="1">
    <location>
        <begin position="646"/>
        <end position="663"/>
    </location>
</feature>
<feature type="region of interest" description="Disordered" evidence="1">
    <location>
        <begin position="643"/>
        <end position="663"/>
    </location>
</feature>
<comment type="caution">
    <text evidence="2">The sequence shown here is derived from an EMBL/GenBank/DDBJ whole genome shotgun (WGS) entry which is preliminary data.</text>
</comment>
<dbReference type="EMBL" id="JAZGLY010000002">
    <property type="protein sequence ID" value="MEE6186513.1"/>
    <property type="molecule type" value="Genomic_DNA"/>
</dbReference>
<dbReference type="RefSeq" id="WP_330973922.1">
    <property type="nucleotide sequence ID" value="NZ_JAZGLY010000002.1"/>
</dbReference>